<dbReference type="AlphaFoldDB" id="A0A382VQP0"/>
<dbReference type="EMBL" id="UINC01153903">
    <property type="protein sequence ID" value="SVD48869.1"/>
    <property type="molecule type" value="Genomic_DNA"/>
</dbReference>
<name>A0A382VQP0_9ZZZZ</name>
<sequence length="49" mass="5393">DAQLRTLLMLDIDADPKKLISMLHYNGLPIGADFVIERVLEEAAKGRAA</sequence>
<protein>
    <submittedName>
        <fullName evidence="1">Uncharacterized protein</fullName>
    </submittedName>
</protein>
<proteinExistence type="predicted"/>
<reference evidence="1" key="1">
    <citation type="submission" date="2018-05" db="EMBL/GenBank/DDBJ databases">
        <authorList>
            <person name="Lanie J.A."/>
            <person name="Ng W.-L."/>
            <person name="Kazmierczak K.M."/>
            <person name="Andrzejewski T.M."/>
            <person name="Davidsen T.M."/>
            <person name="Wayne K.J."/>
            <person name="Tettelin H."/>
            <person name="Glass J.I."/>
            <person name="Rusch D."/>
            <person name="Podicherti R."/>
            <person name="Tsui H.-C.T."/>
            <person name="Winkler M.E."/>
        </authorList>
    </citation>
    <scope>NUCLEOTIDE SEQUENCE</scope>
</reference>
<evidence type="ECO:0000313" key="1">
    <source>
        <dbReference type="EMBL" id="SVD48869.1"/>
    </source>
</evidence>
<feature type="non-terminal residue" evidence="1">
    <location>
        <position position="1"/>
    </location>
</feature>
<gene>
    <name evidence="1" type="ORF">METZ01_LOCUS401723</name>
</gene>
<accession>A0A382VQP0</accession>
<organism evidence="1">
    <name type="scientific">marine metagenome</name>
    <dbReference type="NCBI Taxonomy" id="408172"/>
    <lineage>
        <taxon>unclassified sequences</taxon>
        <taxon>metagenomes</taxon>
        <taxon>ecological metagenomes</taxon>
    </lineage>
</organism>